<evidence type="ECO:0000256" key="5">
    <source>
        <dbReference type="SAM" id="Phobius"/>
    </source>
</evidence>
<evidence type="ECO:0000259" key="6">
    <source>
        <dbReference type="Pfam" id="PF00324"/>
    </source>
</evidence>
<keyword evidence="4 5" id="KW-0472">Membrane</keyword>
<feature type="transmembrane region" description="Helical" evidence="5">
    <location>
        <begin position="292"/>
        <end position="310"/>
    </location>
</feature>
<organism evidence="7 8">
    <name type="scientific">Paecilomyces lecythidis</name>
    <dbReference type="NCBI Taxonomy" id="3004212"/>
    <lineage>
        <taxon>Eukaryota</taxon>
        <taxon>Fungi</taxon>
        <taxon>Dikarya</taxon>
        <taxon>Ascomycota</taxon>
        <taxon>Pezizomycotina</taxon>
        <taxon>Eurotiomycetes</taxon>
        <taxon>Eurotiomycetidae</taxon>
        <taxon>Eurotiales</taxon>
        <taxon>Thermoascaceae</taxon>
        <taxon>Paecilomyces</taxon>
    </lineage>
</organism>
<dbReference type="Pfam" id="PF00324">
    <property type="entry name" value="AA_permease"/>
    <property type="match status" value="1"/>
</dbReference>
<feature type="transmembrane region" description="Helical" evidence="5">
    <location>
        <begin position="85"/>
        <end position="113"/>
    </location>
</feature>
<name>A0ABR3YCF9_9EURO</name>
<feature type="transmembrane region" description="Helical" evidence="5">
    <location>
        <begin position="490"/>
        <end position="509"/>
    </location>
</feature>
<feature type="transmembrane region" description="Helical" evidence="5">
    <location>
        <begin position="59"/>
        <end position="79"/>
    </location>
</feature>
<keyword evidence="3 5" id="KW-1133">Transmembrane helix</keyword>
<protein>
    <recommendedName>
        <fullName evidence="6">Amino acid permease/ SLC12A domain-containing protein</fullName>
    </recommendedName>
</protein>
<dbReference type="PANTHER" id="PTHR43341">
    <property type="entry name" value="AMINO ACID PERMEASE"/>
    <property type="match status" value="1"/>
</dbReference>
<comment type="caution">
    <text evidence="7">The sequence shown here is derived from an EMBL/GenBank/DDBJ whole genome shotgun (WGS) entry which is preliminary data.</text>
</comment>
<dbReference type="InterPro" id="IPR050524">
    <property type="entry name" value="APC_YAT"/>
</dbReference>
<feature type="transmembrane region" description="Helical" evidence="5">
    <location>
        <begin position="125"/>
        <end position="148"/>
    </location>
</feature>
<gene>
    <name evidence="7" type="ORF">Plec18167_001811</name>
</gene>
<evidence type="ECO:0000256" key="3">
    <source>
        <dbReference type="ARBA" id="ARBA00022989"/>
    </source>
</evidence>
<evidence type="ECO:0000313" key="8">
    <source>
        <dbReference type="Proteomes" id="UP001583193"/>
    </source>
</evidence>
<feature type="transmembrane region" description="Helical" evidence="5">
    <location>
        <begin position="385"/>
        <end position="407"/>
    </location>
</feature>
<keyword evidence="2 5" id="KW-0812">Transmembrane</keyword>
<dbReference type="Proteomes" id="UP001583193">
    <property type="component" value="Unassembled WGS sequence"/>
</dbReference>
<evidence type="ECO:0000256" key="2">
    <source>
        <dbReference type="ARBA" id="ARBA00022692"/>
    </source>
</evidence>
<evidence type="ECO:0000256" key="1">
    <source>
        <dbReference type="ARBA" id="ARBA00004141"/>
    </source>
</evidence>
<accession>A0ABR3YCF9</accession>
<feature type="transmembrane region" description="Helical" evidence="5">
    <location>
        <begin position="462"/>
        <end position="484"/>
    </location>
</feature>
<evidence type="ECO:0000256" key="4">
    <source>
        <dbReference type="ARBA" id="ARBA00023136"/>
    </source>
</evidence>
<dbReference type="InterPro" id="IPR004841">
    <property type="entry name" value="AA-permease/SLC12A_dom"/>
</dbReference>
<feature type="transmembrane region" description="Helical" evidence="5">
    <location>
        <begin position="168"/>
        <end position="190"/>
    </location>
</feature>
<comment type="subcellular location">
    <subcellularLocation>
        <location evidence="1">Membrane</location>
        <topology evidence="1">Multi-pass membrane protein</topology>
    </subcellularLocation>
</comment>
<dbReference type="PIRSF" id="PIRSF006060">
    <property type="entry name" value="AA_transporter"/>
    <property type="match status" value="1"/>
</dbReference>
<proteinExistence type="predicted"/>
<sequence length="557" mass="61565">MWEKSKDAKGALAPDVEDAPEVGEIIETRQILKSKIEADLYDERYSSTKRGLKSRHLQMMALGGTIGTGLFVGSGQALALGGPAFLFTSYIIVALLVFFIVTAISEVASYLPVHGGSMSYYGYRYVSSSLGFSMGYLYWYSLGILVPYEITAASLVIGYWDPEGHISIGVWITVMLVVIVGLNLLPVSFYGESEFWFSSLKVILLVGLLMLSFILFWGGGPNHQRLGFHYWKSPYTAGRTYIVDGNSGRFVALLHCVILSAFAFIFAPELIVIGGGEMESPRRNIPRASRRFFFRLIFFYILGTLSITVICPSDNKQLTDGGAGAGSSPFVIGIKNAGIPVLDHIVNAVVLTSAWSSGNSFLYMSSRSLYSLAVSNQAPSVFKTCNRWGLPYVAVAASSLFSGLAYLSLGTSSSVVFNWFVNLTNTSGFISWACCAIIYFRFLKATKAQGVERPYKSRLQPWGAYIALVGAIFFTLVNGFTVFFPQEWSVSGFFTAYIGIPAFVVLYVGHRIVYRHEPWAWPSEAVDLQTGLEEVLAAEKPERIRDTWWKKLMIIIE</sequence>
<feature type="transmembrane region" description="Helical" evidence="5">
    <location>
        <begin position="419"/>
        <end position="442"/>
    </location>
</feature>
<dbReference type="EMBL" id="JAVDPF010000003">
    <property type="protein sequence ID" value="KAL1885154.1"/>
    <property type="molecule type" value="Genomic_DNA"/>
</dbReference>
<reference evidence="7 8" key="1">
    <citation type="journal article" date="2024" name="IMA Fungus">
        <title>IMA Genome - F19 : A genome assembly and annotation guide to empower mycologists, including annotated draft genome sequences of Ceratocystis pirilliformis, Diaporthe australafricana, Fusarium ophioides, Paecilomyces lecythidis, and Sporothrix stenoceras.</title>
        <authorList>
            <person name="Aylward J."/>
            <person name="Wilson A.M."/>
            <person name="Visagie C.M."/>
            <person name="Spraker J."/>
            <person name="Barnes I."/>
            <person name="Buitendag C."/>
            <person name="Ceriani C."/>
            <person name="Del Mar Angel L."/>
            <person name="du Plessis D."/>
            <person name="Fuchs T."/>
            <person name="Gasser K."/>
            <person name="Kramer D."/>
            <person name="Li W."/>
            <person name="Munsamy K."/>
            <person name="Piso A."/>
            <person name="Price J.L."/>
            <person name="Sonnekus B."/>
            <person name="Thomas C."/>
            <person name="van der Nest A."/>
            <person name="van Dijk A."/>
            <person name="van Heerden A."/>
            <person name="van Vuuren N."/>
            <person name="Yilmaz N."/>
            <person name="Duong T.A."/>
            <person name="van der Merwe N.A."/>
            <person name="Wingfield M.J."/>
            <person name="Wingfield B.D."/>
        </authorList>
    </citation>
    <scope>NUCLEOTIDE SEQUENCE [LARGE SCALE GENOMIC DNA]</scope>
    <source>
        <strain evidence="7 8">CMW 18167</strain>
    </source>
</reference>
<keyword evidence="8" id="KW-1185">Reference proteome</keyword>
<feature type="domain" description="Amino acid permease/ SLC12A" evidence="6">
    <location>
        <begin position="56"/>
        <end position="515"/>
    </location>
</feature>
<feature type="transmembrane region" description="Helical" evidence="5">
    <location>
        <begin position="250"/>
        <end position="272"/>
    </location>
</feature>
<dbReference type="PANTHER" id="PTHR43341:SF38">
    <property type="entry name" value="PROLINE TRANSPORTER (EUROFUNG)"/>
    <property type="match status" value="1"/>
</dbReference>
<evidence type="ECO:0000313" key="7">
    <source>
        <dbReference type="EMBL" id="KAL1885154.1"/>
    </source>
</evidence>
<feature type="transmembrane region" description="Helical" evidence="5">
    <location>
        <begin position="202"/>
        <end position="220"/>
    </location>
</feature>
<feature type="transmembrane region" description="Helical" evidence="5">
    <location>
        <begin position="345"/>
        <end position="364"/>
    </location>
</feature>
<dbReference type="Gene3D" id="1.20.1740.10">
    <property type="entry name" value="Amino acid/polyamine transporter I"/>
    <property type="match status" value="1"/>
</dbReference>